<dbReference type="Gene3D" id="3.30.70.1400">
    <property type="entry name" value="Aminomethyltransferase beta-barrel domains"/>
    <property type="match status" value="1"/>
</dbReference>
<comment type="caution">
    <text evidence="10">The sequence shown here is derived from an EMBL/GenBank/DDBJ whole genome shotgun (WGS) entry which is preliminary data.</text>
</comment>
<dbReference type="SUPFAM" id="SSF101790">
    <property type="entry name" value="Aminomethyltransferase beta-barrel domain"/>
    <property type="match status" value="1"/>
</dbReference>
<dbReference type="PANTHER" id="PTHR43757:SF2">
    <property type="entry name" value="AMINOMETHYLTRANSFERASE, MITOCHONDRIAL"/>
    <property type="match status" value="1"/>
</dbReference>
<dbReference type="InterPro" id="IPR006223">
    <property type="entry name" value="GcvT"/>
</dbReference>
<evidence type="ECO:0000256" key="4">
    <source>
        <dbReference type="ARBA" id="ARBA00022679"/>
    </source>
</evidence>
<keyword evidence="4 7" id="KW-0808">Transferase</keyword>
<evidence type="ECO:0000256" key="6">
    <source>
        <dbReference type="ARBA" id="ARBA00047665"/>
    </source>
</evidence>
<dbReference type="SUPFAM" id="SSF103025">
    <property type="entry name" value="Folate-binding domain"/>
    <property type="match status" value="1"/>
</dbReference>
<evidence type="ECO:0000256" key="1">
    <source>
        <dbReference type="ARBA" id="ARBA00008609"/>
    </source>
</evidence>
<accession>A0ABV4TVT1</accession>
<evidence type="ECO:0000256" key="3">
    <source>
        <dbReference type="ARBA" id="ARBA00022576"/>
    </source>
</evidence>
<dbReference type="Pfam" id="PF01571">
    <property type="entry name" value="GCV_T"/>
    <property type="match status" value="1"/>
</dbReference>
<dbReference type="Proteomes" id="UP001575181">
    <property type="component" value="Unassembled WGS sequence"/>
</dbReference>
<dbReference type="NCBIfam" id="TIGR00528">
    <property type="entry name" value="gcvT"/>
    <property type="match status" value="1"/>
</dbReference>
<feature type="domain" description="Aminomethyltransferase C-terminal" evidence="9">
    <location>
        <begin position="287"/>
        <end position="366"/>
    </location>
</feature>
<evidence type="ECO:0000259" key="9">
    <source>
        <dbReference type="Pfam" id="PF08669"/>
    </source>
</evidence>
<dbReference type="InterPro" id="IPR029043">
    <property type="entry name" value="GcvT/YgfZ_C"/>
</dbReference>
<dbReference type="EC" id="2.1.2.10" evidence="2 7"/>
<dbReference type="InterPro" id="IPR006222">
    <property type="entry name" value="GCVT_N"/>
</dbReference>
<dbReference type="GO" id="GO:0004047">
    <property type="term" value="F:aminomethyltransferase activity"/>
    <property type="evidence" value="ECO:0007669"/>
    <property type="project" value="UniProtKB-EC"/>
</dbReference>
<evidence type="ECO:0000313" key="11">
    <source>
        <dbReference type="Proteomes" id="UP001575181"/>
    </source>
</evidence>
<name>A0ABV4TVT1_9GAMM</name>
<feature type="domain" description="GCVT N-terminal" evidence="8">
    <location>
        <begin position="7"/>
        <end position="265"/>
    </location>
</feature>
<evidence type="ECO:0000256" key="7">
    <source>
        <dbReference type="HAMAP-Rule" id="MF_00259"/>
    </source>
</evidence>
<comment type="function">
    <text evidence="7">The glycine cleavage system catalyzes the degradation of glycine.</text>
</comment>
<keyword evidence="11" id="KW-1185">Reference proteome</keyword>
<organism evidence="10 11">
    <name type="scientific">Thiohalorhabdus methylotrophus</name>
    <dbReference type="NCBI Taxonomy" id="3242694"/>
    <lineage>
        <taxon>Bacteria</taxon>
        <taxon>Pseudomonadati</taxon>
        <taxon>Pseudomonadota</taxon>
        <taxon>Gammaproteobacteria</taxon>
        <taxon>Thiohalorhabdales</taxon>
        <taxon>Thiohalorhabdaceae</taxon>
        <taxon>Thiohalorhabdus</taxon>
    </lineage>
</organism>
<sequence>MGLRTPLYNTHVAAGAKMVPFGDWDMPLHYGSQVEEHHAVRRACGIFDVSHMQIVDFTGDAVEAFLRHLLANDVAKISGEAGRALYTCMCNPEGGVIDDLIVYFMEPGWFRMVVNASRRQADLEWIRARRDAGHPGVEISPREDLALIAVQGPEAESLLPPLLGGRAEGAVNGLRPFQAAVVTGALGGLFVGKTGYTGEKGFEVAMPDEAAEAFWGAVVEAGARPAGLGARDTLRLEAGLNLYGNDMDEATTPLEGGLAWTVAWEPADRDFIGRAALEKQREAEPERKLIGLVLEGKGVLRSHQEVHFEGLEEVGEITSGTFSPTLERGIALARVPAEAAGPGRSARVVVRNRELPAKLVRPPFVKAGKANFDI</sequence>
<comment type="subunit">
    <text evidence="7">The glycine cleavage system is composed of four proteins: P, T, L and H.</text>
</comment>
<reference evidence="10 11" key="1">
    <citation type="submission" date="2024-08" db="EMBL/GenBank/DDBJ databases">
        <title>Whole-genome sequencing of halo(alkali)philic microorganisms from hypersaline lakes.</title>
        <authorList>
            <person name="Sorokin D.Y."/>
            <person name="Merkel A.Y."/>
            <person name="Messina E."/>
            <person name="Yakimov M."/>
        </authorList>
    </citation>
    <scope>NUCLEOTIDE SEQUENCE [LARGE SCALE GENOMIC DNA]</scope>
    <source>
        <strain evidence="10 11">Cl-TMA</strain>
    </source>
</reference>
<dbReference type="HAMAP" id="MF_00259">
    <property type="entry name" value="GcvT"/>
    <property type="match status" value="1"/>
</dbReference>
<dbReference type="NCBIfam" id="NF001567">
    <property type="entry name" value="PRK00389.1"/>
    <property type="match status" value="1"/>
</dbReference>
<protein>
    <recommendedName>
        <fullName evidence="2 7">Aminomethyltransferase</fullName>
        <ecNumber evidence="2 7">2.1.2.10</ecNumber>
    </recommendedName>
    <alternativeName>
        <fullName evidence="5 7">Glycine cleavage system T protein</fullName>
    </alternativeName>
</protein>
<dbReference type="Gene3D" id="4.10.1250.10">
    <property type="entry name" value="Aminomethyltransferase fragment"/>
    <property type="match status" value="1"/>
</dbReference>
<dbReference type="RefSeq" id="WP_373656232.1">
    <property type="nucleotide sequence ID" value="NZ_JBGUAW010000007.1"/>
</dbReference>
<dbReference type="Pfam" id="PF08669">
    <property type="entry name" value="GCV_T_C"/>
    <property type="match status" value="1"/>
</dbReference>
<proteinExistence type="inferred from homology"/>
<evidence type="ECO:0000256" key="2">
    <source>
        <dbReference type="ARBA" id="ARBA00012616"/>
    </source>
</evidence>
<comment type="catalytic activity">
    <reaction evidence="6 7">
        <text>N(6)-[(R)-S(8)-aminomethyldihydrolipoyl]-L-lysyl-[protein] + (6S)-5,6,7,8-tetrahydrofolate = N(6)-[(R)-dihydrolipoyl]-L-lysyl-[protein] + (6R)-5,10-methylene-5,6,7,8-tetrahydrofolate + NH4(+)</text>
        <dbReference type="Rhea" id="RHEA:16945"/>
        <dbReference type="Rhea" id="RHEA-COMP:10475"/>
        <dbReference type="Rhea" id="RHEA-COMP:10492"/>
        <dbReference type="ChEBI" id="CHEBI:15636"/>
        <dbReference type="ChEBI" id="CHEBI:28938"/>
        <dbReference type="ChEBI" id="CHEBI:57453"/>
        <dbReference type="ChEBI" id="CHEBI:83100"/>
        <dbReference type="ChEBI" id="CHEBI:83143"/>
        <dbReference type="EC" id="2.1.2.10"/>
    </reaction>
</comment>
<dbReference type="InterPro" id="IPR022903">
    <property type="entry name" value="GcvT_bac"/>
</dbReference>
<evidence type="ECO:0000259" key="8">
    <source>
        <dbReference type="Pfam" id="PF01571"/>
    </source>
</evidence>
<gene>
    <name evidence="7 10" type="primary">gcvT</name>
    <name evidence="10" type="ORF">ACERLL_11465</name>
</gene>
<evidence type="ECO:0000313" key="10">
    <source>
        <dbReference type="EMBL" id="MFA9461444.1"/>
    </source>
</evidence>
<dbReference type="InterPro" id="IPR028896">
    <property type="entry name" value="GcvT/YgfZ/DmdA"/>
</dbReference>
<keyword evidence="3 7" id="KW-0032">Aminotransferase</keyword>
<dbReference type="InterPro" id="IPR027266">
    <property type="entry name" value="TrmE/GcvT-like"/>
</dbReference>
<dbReference type="Gene3D" id="2.40.30.110">
    <property type="entry name" value="Aminomethyltransferase beta-barrel domains"/>
    <property type="match status" value="1"/>
</dbReference>
<dbReference type="PANTHER" id="PTHR43757">
    <property type="entry name" value="AMINOMETHYLTRANSFERASE"/>
    <property type="match status" value="1"/>
</dbReference>
<dbReference type="InterPro" id="IPR013977">
    <property type="entry name" value="GcvT_C"/>
</dbReference>
<dbReference type="PIRSF" id="PIRSF006487">
    <property type="entry name" value="GcvT"/>
    <property type="match status" value="1"/>
</dbReference>
<comment type="similarity">
    <text evidence="1 7">Belongs to the GcvT family.</text>
</comment>
<dbReference type="Gene3D" id="3.30.1360.120">
    <property type="entry name" value="Probable tRNA modification gtpase trme, domain 1"/>
    <property type="match status" value="1"/>
</dbReference>
<dbReference type="EMBL" id="JBGUAW010000007">
    <property type="protein sequence ID" value="MFA9461444.1"/>
    <property type="molecule type" value="Genomic_DNA"/>
</dbReference>
<evidence type="ECO:0000256" key="5">
    <source>
        <dbReference type="ARBA" id="ARBA00031395"/>
    </source>
</evidence>